<proteinExistence type="predicted"/>
<feature type="transmembrane region" description="Helical" evidence="1">
    <location>
        <begin position="7"/>
        <end position="24"/>
    </location>
</feature>
<feature type="transmembrane region" description="Helical" evidence="1">
    <location>
        <begin position="30"/>
        <end position="53"/>
    </location>
</feature>
<reference evidence="2 5" key="2">
    <citation type="submission" date="2021-01" db="EMBL/GenBank/DDBJ databases">
        <title>Whole genome shotgun sequence of Actinoplanes lobatus NBRC 12513.</title>
        <authorList>
            <person name="Komaki H."/>
            <person name="Tamura T."/>
        </authorList>
    </citation>
    <scope>NUCLEOTIDE SEQUENCE [LARGE SCALE GENOMIC DNA]</scope>
    <source>
        <strain evidence="2 5">NBRC 12513</strain>
    </source>
</reference>
<keyword evidence="1" id="KW-0472">Membrane</keyword>
<keyword evidence="5" id="KW-1185">Reference proteome</keyword>
<name>A0A7W7HP91_9ACTN</name>
<dbReference type="Proteomes" id="UP000631312">
    <property type="component" value="Unassembled WGS sequence"/>
</dbReference>
<sequence>MSYWLRLIAGIVVAVIGVVAFAWPEATLRVVAFLFGLNLLVMGVSRTVLAIIARETPVLQRVLAGAFGVLVTLVGVLCVQNPTDSLSLLLLIVAIGWILDGLGEIVVAFGRHEPGVGWRIALGVFVLLAAIAILVWPGLGLATFLLIGATTLVFAGICLVVGAIAGLRSRAAA</sequence>
<evidence type="ECO:0000313" key="2">
    <source>
        <dbReference type="EMBL" id="GIE40782.1"/>
    </source>
</evidence>
<evidence type="ECO:0000313" key="4">
    <source>
        <dbReference type="Proteomes" id="UP000590511"/>
    </source>
</evidence>
<gene>
    <name evidence="2" type="ORF">Alo02nite_36800</name>
    <name evidence="3" type="ORF">BJ964_008326</name>
</gene>
<feature type="transmembrane region" description="Helical" evidence="1">
    <location>
        <begin position="116"/>
        <end position="136"/>
    </location>
</feature>
<dbReference type="RefSeq" id="WP_188125770.1">
    <property type="nucleotide sequence ID" value="NZ_BOMP01000054.1"/>
</dbReference>
<dbReference type="AlphaFoldDB" id="A0A7W7HP91"/>
<comment type="caution">
    <text evidence="3">The sequence shown here is derived from an EMBL/GenBank/DDBJ whole genome shotgun (WGS) entry which is preliminary data.</text>
</comment>
<feature type="transmembrane region" description="Helical" evidence="1">
    <location>
        <begin position="88"/>
        <end position="109"/>
    </location>
</feature>
<accession>A0A7W7HP91</accession>
<dbReference type="EMBL" id="JACHNC010000001">
    <property type="protein sequence ID" value="MBB4754165.1"/>
    <property type="molecule type" value="Genomic_DNA"/>
</dbReference>
<evidence type="ECO:0000313" key="3">
    <source>
        <dbReference type="EMBL" id="MBB4754165.1"/>
    </source>
</evidence>
<dbReference type="InterPro" id="IPR052712">
    <property type="entry name" value="Acid_resist_chaperone_HdeD"/>
</dbReference>
<protein>
    <submittedName>
        <fullName evidence="3">Uncharacterized membrane protein HdeD (DUF308 family)</fullName>
    </submittedName>
</protein>
<dbReference type="InterPro" id="IPR005325">
    <property type="entry name" value="DUF308_memb"/>
</dbReference>
<evidence type="ECO:0000313" key="5">
    <source>
        <dbReference type="Proteomes" id="UP000631312"/>
    </source>
</evidence>
<keyword evidence="1" id="KW-1133">Transmembrane helix</keyword>
<reference evidence="3 4" key="1">
    <citation type="submission" date="2020-08" db="EMBL/GenBank/DDBJ databases">
        <title>Sequencing the genomes of 1000 actinobacteria strains.</title>
        <authorList>
            <person name="Klenk H.-P."/>
        </authorList>
    </citation>
    <scope>NUCLEOTIDE SEQUENCE [LARGE SCALE GENOMIC DNA]</scope>
    <source>
        <strain evidence="3 4">DSM 43150</strain>
    </source>
</reference>
<organism evidence="3 4">
    <name type="scientific">Actinoplanes lobatus</name>
    <dbReference type="NCBI Taxonomy" id="113568"/>
    <lineage>
        <taxon>Bacteria</taxon>
        <taxon>Bacillati</taxon>
        <taxon>Actinomycetota</taxon>
        <taxon>Actinomycetes</taxon>
        <taxon>Micromonosporales</taxon>
        <taxon>Micromonosporaceae</taxon>
        <taxon>Actinoplanes</taxon>
    </lineage>
</organism>
<feature type="transmembrane region" description="Helical" evidence="1">
    <location>
        <begin position="142"/>
        <end position="167"/>
    </location>
</feature>
<dbReference type="Pfam" id="PF03729">
    <property type="entry name" value="DUF308"/>
    <property type="match status" value="1"/>
</dbReference>
<dbReference type="PANTHER" id="PTHR34989:SF1">
    <property type="entry name" value="PROTEIN HDED"/>
    <property type="match status" value="1"/>
</dbReference>
<evidence type="ECO:0000256" key="1">
    <source>
        <dbReference type="SAM" id="Phobius"/>
    </source>
</evidence>
<dbReference type="Proteomes" id="UP000590511">
    <property type="component" value="Unassembled WGS sequence"/>
</dbReference>
<dbReference type="PANTHER" id="PTHR34989">
    <property type="entry name" value="PROTEIN HDED"/>
    <property type="match status" value="1"/>
</dbReference>
<feature type="transmembrane region" description="Helical" evidence="1">
    <location>
        <begin position="62"/>
        <end position="82"/>
    </location>
</feature>
<dbReference type="EMBL" id="BOMP01000054">
    <property type="protein sequence ID" value="GIE40782.1"/>
    <property type="molecule type" value="Genomic_DNA"/>
</dbReference>
<dbReference type="GO" id="GO:0005886">
    <property type="term" value="C:plasma membrane"/>
    <property type="evidence" value="ECO:0007669"/>
    <property type="project" value="TreeGrafter"/>
</dbReference>
<keyword evidence="1" id="KW-0812">Transmembrane</keyword>